<dbReference type="AlphaFoldDB" id="A0A1D6EBK7"/>
<dbReference type="InterPro" id="IPR039865">
    <property type="entry name" value="PPP2R3C"/>
</dbReference>
<dbReference type="GO" id="GO:0035303">
    <property type="term" value="P:regulation of dephosphorylation"/>
    <property type="evidence" value="ECO:0007669"/>
    <property type="project" value="InterPro"/>
</dbReference>
<evidence type="ECO:0000313" key="3">
    <source>
        <dbReference type="EMBL" id="ONM17727.1"/>
    </source>
</evidence>
<evidence type="ECO:0000256" key="1">
    <source>
        <dbReference type="ARBA" id="ARBA00004496"/>
    </source>
</evidence>
<name>A0A1D6EBK7_MAIZE</name>
<proteinExistence type="predicted"/>
<dbReference type="EMBL" id="CM007648">
    <property type="protein sequence ID" value="ONM17727.1"/>
    <property type="molecule type" value="Genomic_DNA"/>
</dbReference>
<organism evidence="3">
    <name type="scientific">Zea mays</name>
    <name type="common">Maize</name>
    <dbReference type="NCBI Taxonomy" id="4577"/>
    <lineage>
        <taxon>Eukaryota</taxon>
        <taxon>Viridiplantae</taxon>
        <taxon>Streptophyta</taxon>
        <taxon>Embryophyta</taxon>
        <taxon>Tracheophyta</taxon>
        <taxon>Spermatophyta</taxon>
        <taxon>Magnoliopsida</taxon>
        <taxon>Liliopsida</taxon>
        <taxon>Poales</taxon>
        <taxon>Poaceae</taxon>
        <taxon>PACMAD clade</taxon>
        <taxon>Panicoideae</taxon>
        <taxon>Andropogonodae</taxon>
        <taxon>Andropogoneae</taxon>
        <taxon>Tripsacinae</taxon>
        <taxon>Zea</taxon>
    </lineage>
</organism>
<reference evidence="3" key="1">
    <citation type="submission" date="2015-12" db="EMBL/GenBank/DDBJ databases">
        <title>Update maize B73 reference genome by single molecule sequencing technologies.</title>
        <authorList>
            <consortium name="Maize Genome Sequencing Project"/>
            <person name="Ware D."/>
        </authorList>
    </citation>
    <scope>NUCLEOTIDE SEQUENCE [LARGE SCALE GENOMIC DNA]</scope>
    <source>
        <tissue evidence="3">Seedling</tissue>
    </source>
</reference>
<dbReference type="GO" id="GO:0005737">
    <property type="term" value="C:cytoplasm"/>
    <property type="evidence" value="ECO:0007669"/>
    <property type="project" value="UniProtKB-SubCell"/>
</dbReference>
<protein>
    <submittedName>
        <fullName evidence="3">Putative serine/threonine-protein phosphatase 2A regulatory subunit B'' subunit TON2</fullName>
    </submittedName>
</protein>
<accession>A0A1D6EBK7</accession>
<keyword evidence="2" id="KW-0963">Cytoplasm</keyword>
<comment type="subcellular location">
    <subcellularLocation>
        <location evidence="1">Cytoplasm</location>
    </subcellularLocation>
</comment>
<dbReference type="PANTHER" id="PTHR12085">
    <property type="entry name" value="SERINE/THREONINE-PROTEIN PHOSPHATASE 2A REGULATORY SUBUNIT B'' SUBUNIT GAMMA"/>
    <property type="match status" value="1"/>
</dbReference>
<gene>
    <name evidence="3" type="ORF">ZEAMMB73_Zm00001d003796</name>
</gene>
<sequence>MVISEEKPEEGSISSRVQRLAKYRFLKKQSELLLNADDLDAMWVCLRENCVIDDATGAEKMNYEDFCHIATVCTE</sequence>
<dbReference type="OMA" id="IASICME"/>
<evidence type="ECO:0000256" key="2">
    <source>
        <dbReference type="ARBA" id="ARBA00022490"/>
    </source>
</evidence>
<dbReference type="PANTHER" id="PTHR12085:SF3">
    <property type="entry name" value="SERINE_THREONINE-PROTEIN PHOSPHATASE 2A REGULATORY SUBUNIT B'' SUBUNIT GAMMA"/>
    <property type="match status" value="1"/>
</dbReference>